<dbReference type="SMART" id="SM01394">
    <property type="entry name" value="S_100"/>
    <property type="match status" value="1"/>
</dbReference>
<dbReference type="InterPro" id="IPR034325">
    <property type="entry name" value="S-100_dom"/>
</dbReference>
<dbReference type="PANTHER" id="PTHR11639:SF134">
    <property type="entry name" value="PROTEIN S100-A1-RELATED"/>
    <property type="match status" value="1"/>
</dbReference>
<evidence type="ECO:0000313" key="3">
    <source>
        <dbReference type="EMBL" id="KAK4815117.1"/>
    </source>
</evidence>
<evidence type="ECO:0000313" key="4">
    <source>
        <dbReference type="Proteomes" id="UP001333110"/>
    </source>
</evidence>
<dbReference type="AlphaFoldDB" id="A0AAN7RS87"/>
<dbReference type="PANTHER" id="PTHR11639">
    <property type="entry name" value="S100 CALCIUM-BINDING PROTEIN"/>
    <property type="match status" value="1"/>
</dbReference>
<dbReference type="Gene3D" id="1.10.238.10">
    <property type="entry name" value="EF-hand"/>
    <property type="match status" value="1"/>
</dbReference>
<dbReference type="CDD" id="cd00213">
    <property type="entry name" value="S-100"/>
    <property type="match status" value="1"/>
</dbReference>
<dbReference type="SUPFAM" id="SSF47473">
    <property type="entry name" value="EF-hand"/>
    <property type="match status" value="1"/>
</dbReference>
<dbReference type="EMBL" id="JAUNZN010000010">
    <property type="protein sequence ID" value="KAK4815117.1"/>
    <property type="molecule type" value="Genomic_DNA"/>
</dbReference>
<dbReference type="GO" id="GO:0005509">
    <property type="term" value="F:calcium ion binding"/>
    <property type="evidence" value="ECO:0007669"/>
    <property type="project" value="InterPro"/>
</dbReference>
<dbReference type="GO" id="GO:0048306">
    <property type="term" value="F:calcium-dependent protein binding"/>
    <property type="evidence" value="ECO:0007669"/>
    <property type="project" value="TreeGrafter"/>
</dbReference>
<comment type="caution">
    <text evidence="3">The sequence shown here is derived from an EMBL/GenBank/DDBJ whole genome shotgun (WGS) entry which is preliminary data.</text>
</comment>
<dbReference type="InterPro" id="IPR011992">
    <property type="entry name" value="EF-hand-dom_pair"/>
</dbReference>
<proteinExistence type="inferred from homology"/>
<dbReference type="InterPro" id="IPR013787">
    <property type="entry name" value="S100_Ca-bd_sub"/>
</dbReference>
<organism evidence="3 4">
    <name type="scientific">Mycteria americana</name>
    <name type="common">Wood stork</name>
    <dbReference type="NCBI Taxonomy" id="33587"/>
    <lineage>
        <taxon>Eukaryota</taxon>
        <taxon>Metazoa</taxon>
        <taxon>Chordata</taxon>
        <taxon>Craniata</taxon>
        <taxon>Vertebrata</taxon>
        <taxon>Euteleostomi</taxon>
        <taxon>Archelosauria</taxon>
        <taxon>Archosauria</taxon>
        <taxon>Dinosauria</taxon>
        <taxon>Saurischia</taxon>
        <taxon>Theropoda</taxon>
        <taxon>Coelurosauria</taxon>
        <taxon>Aves</taxon>
        <taxon>Neognathae</taxon>
        <taxon>Neoaves</taxon>
        <taxon>Aequornithes</taxon>
        <taxon>Ciconiiformes</taxon>
        <taxon>Ciconiidae</taxon>
        <taxon>Mycteria</taxon>
    </lineage>
</organism>
<accession>A0AAN7RS87</accession>
<dbReference type="InterPro" id="IPR002048">
    <property type="entry name" value="EF_hand_dom"/>
</dbReference>
<comment type="similarity">
    <text evidence="1">Belongs to the S-100 family.</text>
</comment>
<protein>
    <recommendedName>
        <fullName evidence="2">EF-hand domain-containing protein</fullName>
    </recommendedName>
</protein>
<reference evidence="3 4" key="1">
    <citation type="journal article" date="2023" name="J. Hered.">
        <title>Chromosome-level genome of the wood stork (Mycteria americana) provides insight into avian chromosome evolution.</title>
        <authorList>
            <person name="Flamio R. Jr."/>
            <person name="Ramstad K.M."/>
        </authorList>
    </citation>
    <scope>NUCLEOTIDE SEQUENCE [LARGE SCALE GENOMIC DNA]</scope>
    <source>
        <strain evidence="3">JAX WOST 10</strain>
    </source>
</reference>
<evidence type="ECO:0000259" key="2">
    <source>
        <dbReference type="PROSITE" id="PS50222"/>
    </source>
</evidence>
<dbReference type="GO" id="GO:0046914">
    <property type="term" value="F:transition metal ion binding"/>
    <property type="evidence" value="ECO:0007669"/>
    <property type="project" value="InterPro"/>
</dbReference>
<dbReference type="Proteomes" id="UP001333110">
    <property type="component" value="Unassembled WGS sequence"/>
</dbReference>
<sequence>AWLQAGCFHRAELEFTCLLLLELLRDHKQPGLEMCGCRASVPGTKQYSVNQPAPASPKKIPSAAAGMPKRVPIAKQLAAVKALGKGSDLEKAFATMALVYNNSADPEGKLSKAETKSLLQTQFWGFVQGQENKPKYQEIISALDEESENKIDFEDFMILLVSLTLMSDLLQEIKNVKTTK</sequence>
<gene>
    <name evidence="3" type="ORF">QYF61_016625</name>
</gene>
<keyword evidence="4" id="KW-1185">Reference proteome</keyword>
<evidence type="ECO:0000256" key="1">
    <source>
        <dbReference type="ARBA" id="ARBA00007323"/>
    </source>
</evidence>
<name>A0AAN7RS87_MYCAM</name>
<feature type="non-terminal residue" evidence="3">
    <location>
        <position position="1"/>
    </location>
</feature>
<feature type="domain" description="EF-hand" evidence="2">
    <location>
        <begin position="131"/>
        <end position="166"/>
    </location>
</feature>
<dbReference type="PROSITE" id="PS50222">
    <property type="entry name" value="EF_HAND_2"/>
    <property type="match status" value="1"/>
</dbReference>